<dbReference type="PANTHER" id="PTHR21228">
    <property type="entry name" value="FAST LEU-RICH DOMAIN-CONTAINING"/>
    <property type="match status" value="1"/>
</dbReference>
<keyword evidence="3" id="KW-1185">Reference proteome</keyword>
<evidence type="ECO:0000256" key="1">
    <source>
        <dbReference type="SAM" id="MobiDB-lite"/>
    </source>
</evidence>
<sequence>MCPGLQAMHSARFAVWSGLLYGLVSLNVDLGICTPPKLLAAADLAVELLSKSPRQWVFSPGLGAKSISQLFWALAKLGYEGRQLEALVDALEKLVLERDSSTDSPLAGANAQDLSSLCWALARLLPAGARCARVWAKCLVGLERFMSDGFGVHVKPQDISNSVWAFATAVAQGMPPPAGSHLFLGAAAAAVAKGALFHGSQQEWSNLLWGFGKLRATTQATEGFLLAARTVTRKFLPLFSKQALANCMWGLASLGDTKAAGLALEAMDETRQSMAHLSAQDISNLCWAFGTLSPKERLDEAAYAKHVLPMLHAVADRVAEGGLKGALSQNWANICWCFATLAVYIPKAFYASTAGLAAGIAKNPLSWAPIDFSSMLWACAHMGHDPKDPHLRELWIKGARLYTDFPPDAWPPHLISHDGQDLGNLAMAWAVLFSGPGTRSPETDASARVIFDTAASLDATKLSEACLTALAQAHIEACDVGLPGGGVPAGPVREAMLGLWAERKQCVTCSEFQQRVAKVATAAGAVQVELEAPTADGLFRVDVSYMWPLLGSHKALLQTDTSQPSPGNEERGFVRVCIECDGPYHFLSWPNNRLFGGTILRDRQLARRFPIYIAASWHAWGKQVLPQRSALKETWQSQGQQHQEPPLHERQQTQREQQQGGLHGQVYMRQGRGEEGSLESQIQSLGLYAREGDAAAPSAGAKDGSDTISNSFDQCSLGMQTSGSGTSQGEASPQRGGASGCTATWRDGGISGGASGCKVALPDDGRGWFCPRASLVEQRGPAGAQPGTTSAAVKGDDPSISLRPGGSLGKRRGAGGGSLGTDAEGADGDDSSINLRPRGPLSKRWGAGGAGLGKGADGADGDDSSISLRPGGTLGKRWGTRGAPAPLVTSAGQTQSAAAPKTGAAVVAATPTEASTPSRDAAAASTPSVRWLTAVMEMAASSALAAPGACFRL</sequence>
<feature type="compositionally biased region" description="Low complexity" evidence="1">
    <location>
        <begin position="720"/>
        <end position="729"/>
    </location>
</feature>
<dbReference type="EMBL" id="MU069578">
    <property type="protein sequence ID" value="KAF5838460.1"/>
    <property type="molecule type" value="Genomic_DNA"/>
</dbReference>
<name>A0ABQ7GV43_DUNSA</name>
<dbReference type="Proteomes" id="UP000815325">
    <property type="component" value="Unassembled WGS sequence"/>
</dbReference>
<reference evidence="2" key="1">
    <citation type="submission" date="2017-08" db="EMBL/GenBank/DDBJ databases">
        <authorList>
            <person name="Polle J.E."/>
            <person name="Barry K."/>
            <person name="Cushman J."/>
            <person name="Schmutz J."/>
            <person name="Tran D."/>
            <person name="Hathwaick L.T."/>
            <person name="Yim W.C."/>
            <person name="Jenkins J."/>
            <person name="Mckie-Krisberg Z.M."/>
            <person name="Prochnik S."/>
            <person name="Lindquist E."/>
            <person name="Dockter R.B."/>
            <person name="Adam C."/>
            <person name="Molina H."/>
            <person name="Bunkerborg J."/>
            <person name="Jin E."/>
            <person name="Buchheim M."/>
            <person name="Magnuson J."/>
        </authorList>
    </citation>
    <scope>NUCLEOTIDE SEQUENCE</scope>
    <source>
        <strain evidence="2">CCAP 19/18</strain>
    </source>
</reference>
<feature type="compositionally biased region" description="Polar residues" evidence="1">
    <location>
        <begin position="706"/>
        <end position="719"/>
    </location>
</feature>
<feature type="region of interest" description="Disordered" evidence="1">
    <location>
        <begin position="778"/>
        <end position="924"/>
    </location>
</feature>
<proteinExistence type="predicted"/>
<accession>A0ABQ7GV43</accession>
<feature type="compositionally biased region" description="Low complexity" evidence="1">
    <location>
        <begin position="896"/>
        <end position="918"/>
    </location>
</feature>
<dbReference type="InterPro" id="IPR050870">
    <property type="entry name" value="FAST_kinase"/>
</dbReference>
<feature type="region of interest" description="Disordered" evidence="1">
    <location>
        <begin position="631"/>
        <end position="662"/>
    </location>
</feature>
<organism evidence="2 3">
    <name type="scientific">Dunaliella salina</name>
    <name type="common">Green alga</name>
    <name type="synonym">Protococcus salinus</name>
    <dbReference type="NCBI Taxonomy" id="3046"/>
    <lineage>
        <taxon>Eukaryota</taxon>
        <taxon>Viridiplantae</taxon>
        <taxon>Chlorophyta</taxon>
        <taxon>core chlorophytes</taxon>
        <taxon>Chlorophyceae</taxon>
        <taxon>CS clade</taxon>
        <taxon>Chlamydomonadales</taxon>
        <taxon>Dunaliellaceae</taxon>
        <taxon>Dunaliella</taxon>
    </lineage>
</organism>
<feature type="region of interest" description="Disordered" evidence="1">
    <location>
        <begin position="695"/>
        <end position="740"/>
    </location>
</feature>
<gene>
    <name evidence="2" type="ORF">DUNSADRAFT_2854</name>
</gene>
<comment type="caution">
    <text evidence="2">The sequence shown here is derived from an EMBL/GenBank/DDBJ whole genome shotgun (WGS) entry which is preliminary data.</text>
</comment>
<feature type="compositionally biased region" description="Gly residues" evidence="1">
    <location>
        <begin position="846"/>
        <end position="858"/>
    </location>
</feature>
<evidence type="ECO:0000313" key="3">
    <source>
        <dbReference type="Proteomes" id="UP000815325"/>
    </source>
</evidence>
<dbReference type="PANTHER" id="PTHR21228:SF40">
    <property type="entry name" value="LD45607P"/>
    <property type="match status" value="1"/>
</dbReference>
<evidence type="ECO:0000313" key="2">
    <source>
        <dbReference type="EMBL" id="KAF5838460.1"/>
    </source>
</evidence>
<protein>
    <submittedName>
        <fullName evidence="2">Uncharacterized protein</fullName>
    </submittedName>
</protein>
<feature type="compositionally biased region" description="Polar residues" evidence="1">
    <location>
        <begin position="634"/>
        <end position="643"/>
    </location>
</feature>